<dbReference type="SUPFAM" id="SSF48239">
    <property type="entry name" value="Terpenoid cyclases/Protein prenyltransferases"/>
    <property type="match status" value="2"/>
</dbReference>
<dbReference type="AlphaFoldDB" id="A0A2S8G425"/>
<reference evidence="2 3" key="1">
    <citation type="submission" date="2018-02" db="EMBL/GenBank/DDBJ databases">
        <title>Comparative genomes isolates from brazilian mangrove.</title>
        <authorList>
            <person name="Araujo J.E."/>
            <person name="Taketani R.G."/>
            <person name="Silva M.C.P."/>
            <person name="Loureco M.V."/>
            <person name="Andreote F.D."/>
        </authorList>
    </citation>
    <scope>NUCLEOTIDE SEQUENCE [LARGE SCALE GENOMIC DNA]</scope>
    <source>
        <strain evidence="2 3">HEX-2 MGV</strain>
    </source>
</reference>
<feature type="transmembrane region" description="Helical" evidence="1">
    <location>
        <begin position="34"/>
        <end position="53"/>
    </location>
</feature>
<dbReference type="OrthoDB" id="238862at2"/>
<organism evidence="2 3">
    <name type="scientific">Blastopirellula marina</name>
    <dbReference type="NCBI Taxonomy" id="124"/>
    <lineage>
        <taxon>Bacteria</taxon>
        <taxon>Pseudomonadati</taxon>
        <taxon>Planctomycetota</taxon>
        <taxon>Planctomycetia</taxon>
        <taxon>Pirellulales</taxon>
        <taxon>Pirellulaceae</taxon>
        <taxon>Blastopirellula</taxon>
    </lineage>
</organism>
<evidence type="ECO:0000256" key="1">
    <source>
        <dbReference type="SAM" id="Phobius"/>
    </source>
</evidence>
<name>A0A2S8G425_9BACT</name>
<dbReference type="Proteomes" id="UP000240009">
    <property type="component" value="Unassembled WGS sequence"/>
</dbReference>
<dbReference type="InterPro" id="IPR008930">
    <property type="entry name" value="Terpenoid_cyclase/PrenylTrfase"/>
</dbReference>
<evidence type="ECO:0000313" key="2">
    <source>
        <dbReference type="EMBL" id="PQO38894.1"/>
    </source>
</evidence>
<sequence>MAQVDADQESHEEHEEQKPKIATRFMLFTAVPSWLISLVVHLVFFLILLTIFMPPVKKDKRTLTINDSADAEEIEELVLEEFEPIDEQTLEFDDPPEQPEEAIISDEIVVSDFQEEMAATQMVELSDFADVTMPFSDIMSEVSGVDGNATSGRGQASRTQMLRENGGTGASEQAVVWGIQWIADHQLKDGTWSFDHRRGAKKPGSKDWGEFGDSPRAATAMALLPFLGSGITHKEGKFKKQVEGGLGALIKLMEVRGDTGSFREQEGNMYSHGLATIAVCEAYAMTQDKNLLGPAQYSINFIQAAQDPVGGGWRYQPRQPGDTSVVGWQLMGLKSGHMGYLGVNKNTIAGAIKFLDSVQTKNGAAYGYAEAGNKPSMNAVGLLCRMYTGWKKENPALQQGVKDLGTRGPSLGGNSDMYYNYYATQVMRQYGGTEWETWNEKMREFLIKQQVPQGQAEAGSWHFNGPHTDKGGRLYNTSLSLLTLEVYYRHLPIYKANASEEDFPL</sequence>
<dbReference type="EMBL" id="PUIA01000016">
    <property type="protein sequence ID" value="PQO38894.1"/>
    <property type="molecule type" value="Genomic_DNA"/>
</dbReference>
<comment type="caution">
    <text evidence="2">The sequence shown here is derived from an EMBL/GenBank/DDBJ whole genome shotgun (WGS) entry which is preliminary data.</text>
</comment>
<dbReference type="Gene3D" id="1.50.10.20">
    <property type="match status" value="1"/>
</dbReference>
<keyword evidence="1" id="KW-1133">Transmembrane helix</keyword>
<accession>A0A2S8G425</accession>
<proteinExistence type="predicted"/>
<keyword evidence="1" id="KW-0812">Transmembrane</keyword>
<keyword evidence="1" id="KW-0472">Membrane</keyword>
<evidence type="ECO:0008006" key="4">
    <source>
        <dbReference type="Google" id="ProtNLM"/>
    </source>
</evidence>
<protein>
    <recommendedName>
        <fullName evidence="4">Squalene cyclase C-terminal domain-containing protein</fullName>
    </recommendedName>
</protein>
<gene>
    <name evidence="2" type="ORF">C5Y96_03210</name>
</gene>
<evidence type="ECO:0000313" key="3">
    <source>
        <dbReference type="Proteomes" id="UP000240009"/>
    </source>
</evidence>
<dbReference type="RefSeq" id="WP_105350093.1">
    <property type="nucleotide sequence ID" value="NZ_PUIA01000016.1"/>
</dbReference>
<dbReference type="CDD" id="cd00688">
    <property type="entry name" value="ISOPREN_C2_like"/>
    <property type="match status" value="1"/>
</dbReference>